<dbReference type="EMBL" id="PDJK01000002">
    <property type="protein sequence ID" value="PFG49145.1"/>
    <property type="molecule type" value="Genomic_DNA"/>
</dbReference>
<evidence type="ECO:0000313" key="1">
    <source>
        <dbReference type="EMBL" id="PFG49145.1"/>
    </source>
</evidence>
<organism evidence="1 2">
    <name type="scientific">Amycolatopsis sulphurea</name>
    <dbReference type="NCBI Taxonomy" id="76022"/>
    <lineage>
        <taxon>Bacteria</taxon>
        <taxon>Bacillati</taxon>
        <taxon>Actinomycetota</taxon>
        <taxon>Actinomycetes</taxon>
        <taxon>Pseudonocardiales</taxon>
        <taxon>Pseudonocardiaceae</taxon>
        <taxon>Amycolatopsis</taxon>
    </lineage>
</organism>
<dbReference type="AlphaFoldDB" id="A0A2A9FFD8"/>
<evidence type="ECO:0008006" key="3">
    <source>
        <dbReference type="Google" id="ProtNLM"/>
    </source>
</evidence>
<keyword evidence="2" id="KW-1185">Reference proteome</keyword>
<proteinExistence type="predicted"/>
<protein>
    <recommendedName>
        <fullName evidence="3">Circularly permuted ATP-grasp superfamily protein</fullName>
    </recommendedName>
</protein>
<evidence type="ECO:0000313" key="2">
    <source>
        <dbReference type="Proteomes" id="UP000243542"/>
    </source>
</evidence>
<name>A0A2A9FFD8_9PSEU</name>
<dbReference type="SUPFAM" id="SSF56059">
    <property type="entry name" value="Glutathione synthetase ATP-binding domain-like"/>
    <property type="match status" value="1"/>
</dbReference>
<accession>A0A2A9FFD8</accession>
<comment type="caution">
    <text evidence="1">The sequence shown here is derived from an EMBL/GenBank/DDBJ whole genome shotgun (WGS) entry which is preliminary data.</text>
</comment>
<reference evidence="1 2" key="1">
    <citation type="submission" date="2017-10" db="EMBL/GenBank/DDBJ databases">
        <title>Sequencing the genomes of 1000 actinobacteria strains.</title>
        <authorList>
            <person name="Klenk H.-P."/>
        </authorList>
    </citation>
    <scope>NUCLEOTIDE SEQUENCE [LARGE SCALE GENOMIC DNA]</scope>
    <source>
        <strain evidence="1 2">DSM 46092</strain>
    </source>
</reference>
<dbReference type="Proteomes" id="UP000243542">
    <property type="component" value="Unassembled WGS sequence"/>
</dbReference>
<sequence length="454" mass="49598">MSLSQSFPGAQRWFGEHLPAPDANPDEIRAVVRHSIRGIGYPHQEFLPAAPFLLPSSSYAELFHATDVLVGLLHRTALEIGADNAGRLAAYGADEQDYPLFLDPAWQLIEERYASCMVRPDVVVGPDGPKFLEFNISGGFAGVVESWCRYLAYRVLYGDGAGRLPYRYHDPFAARADLFEEVCADLDLPRRVAWVGTLAESVTPTTETRYFDVETDYLAGRGFAAEYVEVEDADRLWDAAPADRYPLGLRHFNTAELARLGQRLDPVRRALDNSCLLLATQTSGFLGNKKAMGLVSEGRPWMTAAEHAVVGRYLPWTRVLGDRRTIADGRSVELLPHVLAEQERLVLKRGIGSNGLQVLIGVETDPTTWREAVEKAAAAGDSVVQRFVPAQHCHLPVLGDAMAGPEVAKVAPVLSPFLFGRRPGGVYARFFADGAAGIISVCGHAASDTVAVTR</sequence>
<gene>
    <name evidence="1" type="ORF">ATK36_4276</name>
</gene>
<dbReference type="RefSeq" id="WP_098513096.1">
    <property type="nucleotide sequence ID" value="NZ_JBIAKZ010000001.1"/>
</dbReference>